<dbReference type="SUPFAM" id="SSF51735">
    <property type="entry name" value="NAD(P)-binding Rossmann-fold domains"/>
    <property type="match status" value="1"/>
</dbReference>
<dbReference type="SMART" id="SM00881">
    <property type="entry name" value="CoA_binding"/>
    <property type="match status" value="1"/>
</dbReference>
<comment type="caution">
    <text evidence="2">The sequence shown here is derived from an EMBL/GenBank/DDBJ whole genome shotgun (WGS) entry which is preliminary data.</text>
</comment>
<dbReference type="Pfam" id="PF13380">
    <property type="entry name" value="CoA_binding_2"/>
    <property type="match status" value="1"/>
</dbReference>
<dbReference type="InterPro" id="IPR036291">
    <property type="entry name" value="NAD(P)-bd_dom_sf"/>
</dbReference>
<feature type="domain" description="CoA-binding" evidence="1">
    <location>
        <begin position="14"/>
        <end position="109"/>
    </location>
</feature>
<dbReference type="AlphaFoldDB" id="A0A6L8W7E3"/>
<sequence>MNHDAYADDYIGDILNEVNTIAVVGASSNPSRPSYYVMKYMKRKGYRCIPVNPGLAGQELLGETVYASLLDIPEPVDMVDCFRNSEAIPPIVDEAIRIKAKVIWMQLGVRHDEAAATAEAAGLKVVMNRCPKIEFGRLSGEIAFMGGRSDVISSKRSKLVRKK</sequence>
<evidence type="ECO:0000313" key="3">
    <source>
        <dbReference type="Proteomes" id="UP000476030"/>
    </source>
</evidence>
<evidence type="ECO:0000259" key="1">
    <source>
        <dbReference type="SMART" id="SM00881"/>
    </source>
</evidence>
<dbReference type="InterPro" id="IPR003781">
    <property type="entry name" value="CoA-bd"/>
</dbReference>
<name>A0A6L8W7E3_9PROT</name>
<dbReference type="EMBL" id="WTUW01000002">
    <property type="protein sequence ID" value="MZR31021.1"/>
    <property type="molecule type" value="Genomic_DNA"/>
</dbReference>
<dbReference type="RefSeq" id="WP_161315555.1">
    <property type="nucleotide sequence ID" value="NZ_WTUW01000002.1"/>
</dbReference>
<gene>
    <name evidence="2" type="ORF">GQE98_10295</name>
</gene>
<dbReference type="Proteomes" id="UP000476030">
    <property type="component" value="Unassembled WGS sequence"/>
</dbReference>
<dbReference type="Gene3D" id="3.40.50.720">
    <property type="entry name" value="NAD(P)-binding Rossmann-like Domain"/>
    <property type="match status" value="1"/>
</dbReference>
<proteinExistence type="predicted"/>
<protein>
    <submittedName>
        <fullName evidence="2">CoA-binding protein</fullName>
    </submittedName>
</protein>
<accession>A0A6L8W7E3</accession>
<evidence type="ECO:0000313" key="2">
    <source>
        <dbReference type="EMBL" id="MZR31021.1"/>
    </source>
</evidence>
<keyword evidence="3" id="KW-1185">Reference proteome</keyword>
<dbReference type="PANTHER" id="PTHR33303">
    <property type="entry name" value="CYTOPLASMIC PROTEIN-RELATED"/>
    <property type="match status" value="1"/>
</dbReference>
<reference evidence="2 3" key="1">
    <citation type="submission" date="2019-12" db="EMBL/GenBank/DDBJ databases">
        <title>Snethiella sp. nov. sp. isolated from sea sand.</title>
        <authorList>
            <person name="Kim J."/>
            <person name="Jeong S.E."/>
            <person name="Jung H.S."/>
            <person name="Jeon C.O."/>
        </authorList>
    </citation>
    <scope>NUCLEOTIDE SEQUENCE [LARGE SCALE GENOMIC DNA]</scope>
    <source>
        <strain evidence="2 3">DP05</strain>
    </source>
</reference>
<organism evidence="2 3">
    <name type="scientific">Sneathiella litorea</name>
    <dbReference type="NCBI Taxonomy" id="2606216"/>
    <lineage>
        <taxon>Bacteria</taxon>
        <taxon>Pseudomonadati</taxon>
        <taxon>Pseudomonadota</taxon>
        <taxon>Alphaproteobacteria</taxon>
        <taxon>Sneathiellales</taxon>
        <taxon>Sneathiellaceae</taxon>
        <taxon>Sneathiella</taxon>
    </lineage>
</organism>
<dbReference type="PANTHER" id="PTHR33303:SF2">
    <property type="entry name" value="COA-BINDING DOMAIN-CONTAINING PROTEIN"/>
    <property type="match status" value="1"/>
</dbReference>